<organism evidence="3 4">
    <name type="scientific">Methylocystis bryophila</name>
    <dbReference type="NCBI Taxonomy" id="655015"/>
    <lineage>
        <taxon>Bacteria</taxon>
        <taxon>Pseudomonadati</taxon>
        <taxon>Pseudomonadota</taxon>
        <taxon>Alphaproteobacteria</taxon>
        <taxon>Hyphomicrobiales</taxon>
        <taxon>Methylocystaceae</taxon>
        <taxon>Methylocystis</taxon>
    </lineage>
</organism>
<accession>A0A1W6N1R5</accession>
<dbReference type="EMBL" id="CP019948">
    <property type="protein sequence ID" value="ARN83782.1"/>
    <property type="molecule type" value="Genomic_DNA"/>
</dbReference>
<sequence>MSLLGLALASAQLAACSIAMPSSPHGDDLRAAAEATGSIRKPAPEIARGLEAEDSRRAKAALATALDPQGSGDRVDWDNPQTGAKGVFTPVGQAYPSDGRICRSFLAEIVTSHNEERLQGTACRDKAAEWTLLDVKPWKKG</sequence>
<dbReference type="InterPro" id="IPR032635">
    <property type="entry name" value="Anti_2"/>
</dbReference>
<feature type="compositionally biased region" description="Basic and acidic residues" evidence="1">
    <location>
        <begin position="48"/>
        <end position="57"/>
    </location>
</feature>
<dbReference type="Pfam" id="PF16998">
    <property type="entry name" value="17kDa_Anti_2"/>
    <property type="match status" value="1"/>
</dbReference>
<dbReference type="STRING" id="655015.B1812_18480"/>
<evidence type="ECO:0000256" key="1">
    <source>
        <dbReference type="SAM" id="MobiDB-lite"/>
    </source>
</evidence>
<feature type="domain" description="Surface antigen" evidence="2">
    <location>
        <begin position="32"/>
        <end position="138"/>
    </location>
</feature>
<name>A0A1W6N1R5_9HYPH</name>
<keyword evidence="4" id="KW-1185">Reference proteome</keyword>
<evidence type="ECO:0000313" key="4">
    <source>
        <dbReference type="Proteomes" id="UP000193978"/>
    </source>
</evidence>
<dbReference type="AlphaFoldDB" id="A0A1W6N1R5"/>
<evidence type="ECO:0000313" key="3">
    <source>
        <dbReference type="EMBL" id="ARN83782.1"/>
    </source>
</evidence>
<dbReference type="Proteomes" id="UP000193978">
    <property type="component" value="Chromosome"/>
</dbReference>
<gene>
    <name evidence="3" type="ORF">B1812_18480</name>
</gene>
<dbReference type="KEGG" id="mbry:B1812_18480"/>
<evidence type="ECO:0000259" key="2">
    <source>
        <dbReference type="Pfam" id="PF16998"/>
    </source>
</evidence>
<feature type="region of interest" description="Disordered" evidence="1">
    <location>
        <begin position="24"/>
        <end position="83"/>
    </location>
</feature>
<reference evidence="3 4" key="1">
    <citation type="submission" date="2017-02" db="EMBL/GenBank/DDBJ databases">
        <authorList>
            <person name="Peterson S.W."/>
        </authorList>
    </citation>
    <scope>NUCLEOTIDE SEQUENCE [LARGE SCALE GENOMIC DNA]</scope>
    <source>
        <strain evidence="3 4">S285</strain>
    </source>
</reference>
<proteinExistence type="predicted"/>
<protein>
    <recommendedName>
        <fullName evidence="2">Surface antigen domain-containing protein</fullName>
    </recommendedName>
</protein>